<proteinExistence type="predicted"/>
<organism evidence="1 2">
    <name type="scientific">Apiospora saccharicola</name>
    <dbReference type="NCBI Taxonomy" id="335842"/>
    <lineage>
        <taxon>Eukaryota</taxon>
        <taxon>Fungi</taxon>
        <taxon>Dikarya</taxon>
        <taxon>Ascomycota</taxon>
        <taxon>Pezizomycotina</taxon>
        <taxon>Sordariomycetes</taxon>
        <taxon>Xylariomycetidae</taxon>
        <taxon>Amphisphaeriales</taxon>
        <taxon>Apiosporaceae</taxon>
        <taxon>Apiospora</taxon>
    </lineage>
</organism>
<name>A0ABR1WM28_9PEZI</name>
<keyword evidence="2" id="KW-1185">Reference proteome</keyword>
<dbReference type="EMBL" id="JAQQWM010000001">
    <property type="protein sequence ID" value="KAK8083511.1"/>
    <property type="molecule type" value="Genomic_DNA"/>
</dbReference>
<comment type="caution">
    <text evidence="1">The sequence shown here is derived from an EMBL/GenBank/DDBJ whole genome shotgun (WGS) entry which is preliminary data.</text>
</comment>
<protein>
    <submittedName>
        <fullName evidence="1">Acetyltransferase (GNAT) family protein</fullName>
    </submittedName>
</protein>
<gene>
    <name evidence="1" type="ORF">PG996_002292</name>
</gene>
<accession>A0ABR1WM28</accession>
<evidence type="ECO:0000313" key="1">
    <source>
        <dbReference type="EMBL" id="KAK8083511.1"/>
    </source>
</evidence>
<reference evidence="1 2" key="1">
    <citation type="submission" date="2023-01" db="EMBL/GenBank/DDBJ databases">
        <title>Analysis of 21 Apiospora genomes using comparative genomics revels a genus with tremendous synthesis potential of carbohydrate active enzymes and secondary metabolites.</title>
        <authorList>
            <person name="Sorensen T."/>
        </authorList>
    </citation>
    <scope>NUCLEOTIDE SEQUENCE [LARGE SCALE GENOMIC DNA]</scope>
    <source>
        <strain evidence="1 2">CBS 83171</strain>
    </source>
</reference>
<sequence>MPDTHPFHMRDAGLLPNDTEFLVAAFDSTLPYLQSIGGGEMWGPTPFSEKDGFVAETQESITQSESYRRRTATATATATAAGAGAGAGAGDKVRVFIAEVEIGGVDGDKEEVTSGTVTGTGTLHTRVGADDDDGRVWLAVAAACVREGWVPEYVRSQAHLRLPKEGKGEEEGKGKGKGTTGDSGFAYLEVMVADHRTGRHHRGAGAALLQLLKQHYREKGSRTMYVDAWAGNGRNLAK</sequence>
<dbReference type="Proteomes" id="UP001446871">
    <property type="component" value="Unassembled WGS sequence"/>
</dbReference>
<evidence type="ECO:0000313" key="2">
    <source>
        <dbReference type="Proteomes" id="UP001446871"/>
    </source>
</evidence>